<dbReference type="InterPro" id="IPR036188">
    <property type="entry name" value="FAD/NAD-bd_sf"/>
</dbReference>
<dbReference type="GO" id="GO:0044550">
    <property type="term" value="P:secondary metabolite biosynthetic process"/>
    <property type="evidence" value="ECO:0007669"/>
    <property type="project" value="TreeGrafter"/>
</dbReference>
<protein>
    <recommendedName>
        <fullName evidence="6">Glucose-methanol-choline oxidoreductase N-terminal domain-containing protein</fullName>
    </recommendedName>
</protein>
<evidence type="ECO:0000256" key="3">
    <source>
        <dbReference type="PIRSR" id="PIRSR000137-1"/>
    </source>
</evidence>
<keyword evidence="8" id="KW-1185">Reference proteome</keyword>
<sequence>MHLKQGLKSLTLSLLLSFTSADFIIPLQNLGLPGLPASYDYIVVGAGTSGLALAARLVQNGNSVAIVEAGGTYQIEAGLTAIIPGFAAAAQVGTDPSDDSTLIDWNFVSTPQSGANDRVIRYARGKCIGGTSARNFMLYHRATQGVFNLWASLTNDASWSWSSVFPYYKKSPTITPPNTSVRQANASVVYNPSAFDNSQNGPLQVSWPNFGSPLGTWIEGALTALGMAPNADFQSGSLNGSAWIPLTEESASETRESSATSFLSAVLGSSKLKVYAHTMAQKITFSGTTANGVNVQTLGLNYKLTAKKEVIIAAGAFQSPQLLMVSGIGPQATLASNGISVVKNLPGVGQNLQDHVLFGVTYPVNVITATRLVTDDIYAAQVLLQYLSQQGPLTAPGFGIVGFEKLPAASRANFSATTQAALANFPADWPEVEYITVEGIVNGLKNASDQEVQDGYNYGAIAGALVAPVSRGSVSISSSNINDPPVIDLGYLTDPADQEVSLALFKRIRDAWAQTTVQVGPEYTPGAAVQSDADILNYIRETITPVWHAAGTCKMGNSSDALAVVDSHARVWGVQNLRVVDASIFPLLPPGHPQSACYMVAEKIADFIKNGQ</sequence>
<gene>
    <name evidence="7" type="ORF">PV09_00950</name>
</gene>
<dbReference type="EMBL" id="KN847531">
    <property type="protein sequence ID" value="KIW08004.1"/>
    <property type="molecule type" value="Genomic_DNA"/>
</dbReference>
<dbReference type="OrthoDB" id="269227at2759"/>
<feature type="signal peptide" evidence="5">
    <location>
        <begin position="1"/>
        <end position="21"/>
    </location>
</feature>
<evidence type="ECO:0000256" key="4">
    <source>
        <dbReference type="PIRSR" id="PIRSR000137-2"/>
    </source>
</evidence>
<dbReference type="PROSITE" id="PS00624">
    <property type="entry name" value="GMC_OXRED_2"/>
    <property type="match status" value="1"/>
</dbReference>
<dbReference type="Pfam" id="PF05199">
    <property type="entry name" value="GMC_oxred_C"/>
    <property type="match status" value="1"/>
</dbReference>
<dbReference type="InParanoid" id="A0A0D2B9X0"/>
<comment type="cofactor">
    <cofactor evidence="4">
        <name>FAD</name>
        <dbReference type="ChEBI" id="CHEBI:57692"/>
    </cofactor>
</comment>
<feature type="binding site" evidence="4">
    <location>
        <begin position="547"/>
        <end position="548"/>
    </location>
    <ligand>
        <name>FAD</name>
        <dbReference type="ChEBI" id="CHEBI:57692"/>
    </ligand>
</feature>
<dbReference type="InterPro" id="IPR007867">
    <property type="entry name" value="GMC_OxRtase_C"/>
</dbReference>
<dbReference type="InterPro" id="IPR012132">
    <property type="entry name" value="GMC_OxRdtase"/>
</dbReference>
<dbReference type="InterPro" id="IPR000172">
    <property type="entry name" value="GMC_OxRdtase_N"/>
</dbReference>
<name>A0A0D2B9X0_9PEZI</name>
<feature type="active site" description="Proton donor" evidence="3">
    <location>
        <position position="548"/>
    </location>
</feature>
<dbReference type="SUPFAM" id="SSF54373">
    <property type="entry name" value="FAD-linked reductases, C-terminal domain"/>
    <property type="match status" value="1"/>
</dbReference>
<dbReference type="GO" id="GO:0050660">
    <property type="term" value="F:flavin adenine dinucleotide binding"/>
    <property type="evidence" value="ECO:0007669"/>
    <property type="project" value="InterPro"/>
</dbReference>
<dbReference type="AlphaFoldDB" id="A0A0D2B9X0"/>
<evidence type="ECO:0000256" key="2">
    <source>
        <dbReference type="ARBA" id="ARBA00023180"/>
    </source>
</evidence>
<dbReference type="PANTHER" id="PTHR11552:SF138">
    <property type="entry name" value="DEHYDROGENASE PKFF-RELATED"/>
    <property type="match status" value="1"/>
</dbReference>
<evidence type="ECO:0000256" key="1">
    <source>
        <dbReference type="ARBA" id="ARBA00010790"/>
    </source>
</evidence>
<feature type="binding site" evidence="4">
    <location>
        <begin position="593"/>
        <end position="594"/>
    </location>
    <ligand>
        <name>FAD</name>
        <dbReference type="ChEBI" id="CHEBI:57692"/>
    </ligand>
</feature>
<feature type="domain" description="Glucose-methanol-choline oxidoreductase N-terminal" evidence="6">
    <location>
        <begin position="315"/>
        <end position="329"/>
    </location>
</feature>
<proteinExistence type="inferred from homology"/>
<keyword evidence="4" id="KW-0274">FAD</keyword>
<comment type="similarity">
    <text evidence="1">Belongs to the GMC oxidoreductase family.</text>
</comment>
<dbReference type="Proteomes" id="UP000053259">
    <property type="component" value="Unassembled WGS sequence"/>
</dbReference>
<feature type="chain" id="PRO_5002238981" description="Glucose-methanol-choline oxidoreductase N-terminal domain-containing protein" evidence="5">
    <location>
        <begin position="22"/>
        <end position="612"/>
    </location>
</feature>
<evidence type="ECO:0000313" key="7">
    <source>
        <dbReference type="EMBL" id="KIW08004.1"/>
    </source>
</evidence>
<reference evidence="7 8" key="1">
    <citation type="submission" date="2015-01" db="EMBL/GenBank/DDBJ databases">
        <title>The Genome Sequence of Ochroconis gallopava CBS43764.</title>
        <authorList>
            <consortium name="The Broad Institute Genomics Platform"/>
            <person name="Cuomo C."/>
            <person name="de Hoog S."/>
            <person name="Gorbushina A."/>
            <person name="Stielow B."/>
            <person name="Teixiera M."/>
            <person name="Abouelleil A."/>
            <person name="Chapman S.B."/>
            <person name="Priest M."/>
            <person name="Young S.K."/>
            <person name="Wortman J."/>
            <person name="Nusbaum C."/>
            <person name="Birren B."/>
        </authorList>
    </citation>
    <scope>NUCLEOTIDE SEQUENCE [LARGE SCALE GENOMIC DNA]</scope>
    <source>
        <strain evidence="7 8">CBS 43764</strain>
    </source>
</reference>
<feature type="binding site" evidence="4">
    <location>
        <position position="131"/>
    </location>
    <ligand>
        <name>FAD</name>
        <dbReference type="ChEBI" id="CHEBI:57692"/>
    </ligand>
</feature>
<dbReference type="GeneID" id="27308923"/>
<accession>A0A0D2B9X0</accession>
<keyword evidence="2" id="KW-0325">Glycoprotein</keyword>
<dbReference type="Gene3D" id="3.50.50.60">
    <property type="entry name" value="FAD/NAD(P)-binding domain"/>
    <property type="match status" value="1"/>
</dbReference>
<dbReference type="PIRSF" id="PIRSF000137">
    <property type="entry name" value="Alcohol_oxidase"/>
    <property type="match status" value="1"/>
</dbReference>
<evidence type="ECO:0000259" key="6">
    <source>
        <dbReference type="PROSITE" id="PS00624"/>
    </source>
</evidence>
<evidence type="ECO:0000313" key="8">
    <source>
        <dbReference type="Proteomes" id="UP000053259"/>
    </source>
</evidence>
<feature type="binding site" evidence="4">
    <location>
        <begin position="48"/>
        <end position="49"/>
    </location>
    <ligand>
        <name>FAD</name>
        <dbReference type="ChEBI" id="CHEBI:57692"/>
    </ligand>
</feature>
<dbReference type="SUPFAM" id="SSF51905">
    <property type="entry name" value="FAD/NAD(P)-binding domain"/>
    <property type="match status" value="1"/>
</dbReference>
<dbReference type="Gene3D" id="3.30.560.10">
    <property type="entry name" value="Glucose Oxidase, domain 3"/>
    <property type="match status" value="1"/>
</dbReference>
<dbReference type="RefSeq" id="XP_016217873.1">
    <property type="nucleotide sequence ID" value="XM_016353778.1"/>
</dbReference>
<dbReference type="GO" id="GO:0016614">
    <property type="term" value="F:oxidoreductase activity, acting on CH-OH group of donors"/>
    <property type="evidence" value="ECO:0007669"/>
    <property type="project" value="InterPro"/>
</dbReference>
<dbReference type="HOGENOM" id="CLU_002865_6_3_1"/>
<organism evidence="7 8">
    <name type="scientific">Verruconis gallopava</name>
    <dbReference type="NCBI Taxonomy" id="253628"/>
    <lineage>
        <taxon>Eukaryota</taxon>
        <taxon>Fungi</taxon>
        <taxon>Dikarya</taxon>
        <taxon>Ascomycota</taxon>
        <taxon>Pezizomycotina</taxon>
        <taxon>Dothideomycetes</taxon>
        <taxon>Pleosporomycetidae</taxon>
        <taxon>Venturiales</taxon>
        <taxon>Sympoventuriaceae</taxon>
        <taxon>Verruconis</taxon>
    </lineage>
</organism>
<keyword evidence="4" id="KW-0285">Flavoprotein</keyword>
<feature type="active site" description="Proton acceptor" evidence="3">
    <location>
        <position position="592"/>
    </location>
</feature>
<dbReference type="PANTHER" id="PTHR11552">
    <property type="entry name" value="GLUCOSE-METHANOL-CHOLINE GMC OXIDOREDUCTASE"/>
    <property type="match status" value="1"/>
</dbReference>
<dbReference type="Pfam" id="PF00732">
    <property type="entry name" value="GMC_oxred_N"/>
    <property type="match status" value="1"/>
</dbReference>
<evidence type="ECO:0000256" key="5">
    <source>
        <dbReference type="SAM" id="SignalP"/>
    </source>
</evidence>
<dbReference type="VEuPathDB" id="FungiDB:PV09_00950"/>
<dbReference type="STRING" id="253628.A0A0D2B9X0"/>
<keyword evidence="5" id="KW-0732">Signal</keyword>